<feature type="region of interest" description="Disordered" evidence="1">
    <location>
        <begin position="211"/>
        <end position="279"/>
    </location>
</feature>
<organism evidence="3 4">
    <name type="scientific">Phrynocephalus forsythii</name>
    <dbReference type="NCBI Taxonomy" id="171643"/>
    <lineage>
        <taxon>Eukaryota</taxon>
        <taxon>Metazoa</taxon>
        <taxon>Chordata</taxon>
        <taxon>Craniata</taxon>
        <taxon>Vertebrata</taxon>
        <taxon>Euteleostomi</taxon>
        <taxon>Lepidosauria</taxon>
        <taxon>Squamata</taxon>
        <taxon>Bifurcata</taxon>
        <taxon>Unidentata</taxon>
        <taxon>Episquamata</taxon>
        <taxon>Toxicofera</taxon>
        <taxon>Iguania</taxon>
        <taxon>Acrodonta</taxon>
        <taxon>Agamidae</taxon>
        <taxon>Agaminae</taxon>
        <taxon>Phrynocephalus</taxon>
    </lineage>
</organism>
<evidence type="ECO:0000313" key="3">
    <source>
        <dbReference type="EMBL" id="KAJ7308355.1"/>
    </source>
</evidence>
<dbReference type="InterPro" id="IPR011993">
    <property type="entry name" value="PH-like_dom_sf"/>
</dbReference>
<dbReference type="InterPro" id="IPR004182">
    <property type="entry name" value="GRAM"/>
</dbReference>
<dbReference type="Pfam" id="PF02893">
    <property type="entry name" value="GRAM"/>
    <property type="match status" value="1"/>
</dbReference>
<dbReference type="EMBL" id="JAPFRF010000018">
    <property type="protein sequence ID" value="KAJ7308355.1"/>
    <property type="molecule type" value="Genomic_DNA"/>
</dbReference>
<evidence type="ECO:0000259" key="2">
    <source>
        <dbReference type="SMART" id="SM00568"/>
    </source>
</evidence>
<feature type="compositionally biased region" description="Basic and acidic residues" evidence="1">
    <location>
        <begin position="39"/>
        <end position="54"/>
    </location>
</feature>
<feature type="region of interest" description="Disordered" evidence="1">
    <location>
        <begin position="1"/>
        <end position="92"/>
    </location>
</feature>
<dbReference type="PANTHER" id="PTHR46645:SF1">
    <property type="entry name" value="GRAM DOMAIN-CONTAINING PROTEIN"/>
    <property type="match status" value="1"/>
</dbReference>
<accession>A0A9Q0XAV1</accession>
<dbReference type="Gene3D" id="2.30.29.30">
    <property type="entry name" value="Pleckstrin-homology domain (PH domain)/Phosphotyrosine-binding domain (PTB)"/>
    <property type="match status" value="1"/>
</dbReference>
<dbReference type="SMART" id="SM00568">
    <property type="entry name" value="GRAM"/>
    <property type="match status" value="1"/>
</dbReference>
<feature type="domain" description="GRAM" evidence="2">
    <location>
        <begin position="100"/>
        <end position="167"/>
    </location>
</feature>
<dbReference type="Proteomes" id="UP001142489">
    <property type="component" value="Unassembled WGS sequence"/>
</dbReference>
<comment type="caution">
    <text evidence="3">The sequence shown here is derived from an EMBL/GenBank/DDBJ whole genome shotgun (WGS) entry which is preliminary data.</text>
</comment>
<keyword evidence="4" id="KW-1185">Reference proteome</keyword>
<dbReference type="OrthoDB" id="2162691at2759"/>
<dbReference type="AlphaFoldDB" id="A0A9Q0XAV1"/>
<sequence>MGTEMDQGKPLLDGDDFTARSPDLCASNNPGKQKKSKKRMLEQKKSQSLDESRARQASNPPLYRSKTVDPSFYKDRERDAVPGSHRNTESSLSNLRKHAINFHRVFQDLPSEEELLETFSCAWQQELSYHGRLYISHHHVCFYCSMIRREVKVTIPVATISVLKKANTALLVPNAICIRTSEGEKFVFGSLRSRESVYQLLRSVCKHLQDGSRNSRLTPPDAGSENLKASPDPSANSHWTECDAVHEEADGDGEPEIGARCADGVTNGQRQRGATGSKALGELDGALRTRQRHRPDLPHLGGRVDRFLGLHWPAHRPAGGAADVHGSLARFSPPASVQGHLRTREKAERPISSL</sequence>
<evidence type="ECO:0000313" key="4">
    <source>
        <dbReference type="Proteomes" id="UP001142489"/>
    </source>
</evidence>
<reference evidence="3" key="1">
    <citation type="journal article" date="2023" name="DNA Res.">
        <title>Chromosome-level genome assembly of Phrynocephalus forsythii using third-generation DNA sequencing and Hi-C analysis.</title>
        <authorList>
            <person name="Qi Y."/>
            <person name="Zhao W."/>
            <person name="Zhao Y."/>
            <person name="Niu C."/>
            <person name="Cao S."/>
            <person name="Zhang Y."/>
        </authorList>
    </citation>
    <scope>NUCLEOTIDE SEQUENCE</scope>
    <source>
        <tissue evidence="3">Muscle</tissue>
    </source>
</reference>
<evidence type="ECO:0000256" key="1">
    <source>
        <dbReference type="SAM" id="MobiDB-lite"/>
    </source>
</evidence>
<dbReference type="PANTHER" id="PTHR46645">
    <property type="entry name" value="GRAM DOMAIN-CONTAINING PROTEIN 2B-RELATED"/>
    <property type="match status" value="1"/>
</dbReference>
<dbReference type="InterPro" id="IPR052633">
    <property type="entry name" value="GRAM_domain_protein_2B"/>
</dbReference>
<dbReference type="CDD" id="cd13220">
    <property type="entry name" value="PH-GRAM_GRAMDC"/>
    <property type="match status" value="1"/>
</dbReference>
<feature type="region of interest" description="Disordered" evidence="1">
    <location>
        <begin position="319"/>
        <end position="354"/>
    </location>
</feature>
<protein>
    <recommendedName>
        <fullName evidence="2">GRAM domain-containing protein</fullName>
    </recommendedName>
</protein>
<gene>
    <name evidence="3" type="ORF">JRQ81_008893</name>
</gene>
<proteinExistence type="predicted"/>
<feature type="compositionally biased region" description="Basic and acidic residues" evidence="1">
    <location>
        <begin position="342"/>
        <end position="354"/>
    </location>
</feature>
<name>A0A9Q0XAV1_9SAUR</name>